<dbReference type="Proteomes" id="UP000091857">
    <property type="component" value="Chromosome 7"/>
</dbReference>
<sequence>MAENTQAIWVDSFWFIDNLSRLLNFYRYDRYRCAAAATVMCQRFFLRRQPYVNNWIISAACMMIVKRNYDSDDSQIDEICNYSFLLIYSGESIEGMVIPDEWKESMLWVQTLILLTLEPDEMEVDLPHELFFDHIVLMQPHIRHFCYQLLNDGLLTTAFLVFPPHYLVAGALYAAKKLFGYPFRDDWWEQYGLTPDHLEVVGEFFCESQRIKQQSSLMSSFKYILRTLHTTVEGLSQKLADANQEIQRLTRALAESHRTTN</sequence>
<keyword evidence="2" id="KW-1185">Reference proteome</keyword>
<name>A0ACB7HH01_MANES</name>
<comment type="caution">
    <text evidence="1">The sequence shown here is derived from an EMBL/GenBank/DDBJ whole genome shotgun (WGS) entry which is preliminary data.</text>
</comment>
<organism evidence="1 2">
    <name type="scientific">Manihot esculenta</name>
    <name type="common">Cassava</name>
    <name type="synonym">Jatropha manihot</name>
    <dbReference type="NCBI Taxonomy" id="3983"/>
    <lineage>
        <taxon>Eukaryota</taxon>
        <taxon>Viridiplantae</taxon>
        <taxon>Streptophyta</taxon>
        <taxon>Embryophyta</taxon>
        <taxon>Tracheophyta</taxon>
        <taxon>Spermatophyta</taxon>
        <taxon>Magnoliopsida</taxon>
        <taxon>eudicotyledons</taxon>
        <taxon>Gunneridae</taxon>
        <taxon>Pentapetalae</taxon>
        <taxon>rosids</taxon>
        <taxon>fabids</taxon>
        <taxon>Malpighiales</taxon>
        <taxon>Euphorbiaceae</taxon>
        <taxon>Crotonoideae</taxon>
        <taxon>Manihoteae</taxon>
        <taxon>Manihot</taxon>
    </lineage>
</organism>
<dbReference type="EMBL" id="CM004393">
    <property type="protein sequence ID" value="KAG8651426.1"/>
    <property type="molecule type" value="Genomic_DNA"/>
</dbReference>
<accession>A0ACB7HH01</accession>
<evidence type="ECO:0000313" key="2">
    <source>
        <dbReference type="Proteomes" id="UP000091857"/>
    </source>
</evidence>
<protein>
    <submittedName>
        <fullName evidence="1">Uncharacterized protein</fullName>
    </submittedName>
</protein>
<proteinExistence type="predicted"/>
<reference evidence="2" key="1">
    <citation type="journal article" date="2016" name="Nat. Biotechnol.">
        <title>Sequencing wild and cultivated cassava and related species reveals extensive interspecific hybridization and genetic diversity.</title>
        <authorList>
            <person name="Bredeson J.V."/>
            <person name="Lyons J.B."/>
            <person name="Prochnik S.E."/>
            <person name="Wu G.A."/>
            <person name="Ha C.M."/>
            <person name="Edsinger-Gonzales E."/>
            <person name="Grimwood J."/>
            <person name="Schmutz J."/>
            <person name="Rabbi I.Y."/>
            <person name="Egesi C."/>
            <person name="Nauluvula P."/>
            <person name="Lebot V."/>
            <person name="Ndunguru J."/>
            <person name="Mkamilo G."/>
            <person name="Bart R.S."/>
            <person name="Setter T.L."/>
            <person name="Gleadow R.M."/>
            <person name="Kulakow P."/>
            <person name="Ferguson M.E."/>
            <person name="Rounsley S."/>
            <person name="Rokhsar D.S."/>
        </authorList>
    </citation>
    <scope>NUCLEOTIDE SEQUENCE [LARGE SCALE GENOMIC DNA]</scope>
    <source>
        <strain evidence="2">cv. AM560-2</strain>
    </source>
</reference>
<gene>
    <name evidence="1" type="ORF">MANES_07G123900v8</name>
</gene>
<evidence type="ECO:0000313" key="1">
    <source>
        <dbReference type="EMBL" id="KAG8651426.1"/>
    </source>
</evidence>